<reference evidence="2" key="1">
    <citation type="submission" date="2017-09" db="EMBL/GenBank/DDBJ databases">
        <title>Depth-based differentiation of microbial function through sediment-hosted aquifers and enrichment of novel symbionts in the deep terrestrial subsurface.</title>
        <authorList>
            <person name="Probst A.J."/>
            <person name="Ladd B."/>
            <person name="Jarett J.K."/>
            <person name="Geller-Mcgrath D.E."/>
            <person name="Sieber C.M.K."/>
            <person name="Emerson J.B."/>
            <person name="Anantharaman K."/>
            <person name="Thomas B.C."/>
            <person name="Malmstrom R."/>
            <person name="Stieglmeier M."/>
            <person name="Klingl A."/>
            <person name="Woyke T."/>
            <person name="Ryan C.M."/>
            <person name="Banfield J.F."/>
        </authorList>
    </citation>
    <scope>NUCLEOTIDE SEQUENCE [LARGE SCALE GENOMIC DNA]</scope>
</reference>
<organism evidence="1 2">
    <name type="scientific">Candidatus Portnoybacteria bacterium CG10_big_fil_rev_8_21_14_0_10_40_22</name>
    <dbReference type="NCBI Taxonomy" id="1974814"/>
    <lineage>
        <taxon>Bacteria</taxon>
        <taxon>Candidatus Portnoyibacteriota</taxon>
    </lineage>
</organism>
<dbReference type="EMBL" id="PFDY01000056">
    <property type="protein sequence ID" value="PJE58733.1"/>
    <property type="molecule type" value="Genomic_DNA"/>
</dbReference>
<evidence type="ECO:0008006" key="3">
    <source>
        <dbReference type="Google" id="ProtNLM"/>
    </source>
</evidence>
<dbReference type="Proteomes" id="UP000231347">
    <property type="component" value="Unassembled WGS sequence"/>
</dbReference>
<sequence>MAGIYDYLKERGQLTDDEPARENWLLAGLIHDTDYGGEFKNEYPLKTKEALARYGLESSDTVLRIVQAHAPELTGRQPKNKTKLRARSIRN</sequence>
<gene>
    <name evidence="1" type="ORF">COU83_02220</name>
</gene>
<name>A0A2M8KFS0_9BACT</name>
<protein>
    <recommendedName>
        <fullName evidence="3">HD domain-containing protein</fullName>
    </recommendedName>
</protein>
<accession>A0A2M8KFS0</accession>
<dbReference type="AlphaFoldDB" id="A0A2M8KFS0"/>
<comment type="caution">
    <text evidence="1">The sequence shown here is derived from an EMBL/GenBank/DDBJ whole genome shotgun (WGS) entry which is preliminary data.</text>
</comment>
<evidence type="ECO:0000313" key="2">
    <source>
        <dbReference type="Proteomes" id="UP000231347"/>
    </source>
</evidence>
<proteinExistence type="predicted"/>
<evidence type="ECO:0000313" key="1">
    <source>
        <dbReference type="EMBL" id="PJE58733.1"/>
    </source>
</evidence>